<dbReference type="InterPro" id="IPR021782">
    <property type="entry name" value="DUF3347"/>
</dbReference>
<name>A0ABU3DR44_9FLAO</name>
<accession>A0ABU3DR44</accession>
<evidence type="ECO:0000259" key="1">
    <source>
        <dbReference type="Pfam" id="PF11827"/>
    </source>
</evidence>
<dbReference type="EMBL" id="JAVRHN010000005">
    <property type="protein sequence ID" value="MDT0686198.1"/>
    <property type="molecule type" value="Genomic_DNA"/>
</dbReference>
<dbReference type="RefSeq" id="WP_311499596.1">
    <property type="nucleotide sequence ID" value="NZ_JAVRHN010000005.1"/>
</dbReference>
<reference evidence="2 3" key="1">
    <citation type="submission" date="2023-09" db="EMBL/GenBank/DDBJ databases">
        <authorList>
            <person name="Rey-Velasco X."/>
        </authorList>
    </citation>
    <scope>NUCLEOTIDE SEQUENCE [LARGE SCALE GENOMIC DNA]</scope>
    <source>
        <strain evidence="2 3">F225</strain>
    </source>
</reference>
<protein>
    <submittedName>
        <fullName evidence="2">DUF3347 domain-containing protein</fullName>
    </submittedName>
</protein>
<evidence type="ECO:0000313" key="3">
    <source>
        <dbReference type="Proteomes" id="UP001253848"/>
    </source>
</evidence>
<dbReference type="Proteomes" id="UP001253848">
    <property type="component" value="Unassembled WGS sequence"/>
</dbReference>
<comment type="caution">
    <text evidence="2">The sequence shown here is derived from an EMBL/GenBank/DDBJ whole genome shotgun (WGS) entry which is preliminary data.</text>
</comment>
<organism evidence="2 3">
    <name type="scientific">Autumnicola psychrophila</name>
    <dbReference type="NCBI Taxonomy" id="3075592"/>
    <lineage>
        <taxon>Bacteria</taxon>
        <taxon>Pseudomonadati</taxon>
        <taxon>Bacteroidota</taxon>
        <taxon>Flavobacteriia</taxon>
        <taxon>Flavobacteriales</taxon>
        <taxon>Flavobacteriaceae</taxon>
        <taxon>Autumnicola</taxon>
    </lineage>
</organism>
<sequence length="190" mass="20924">MKKVIINALFFAAIAGSLSLTSCRENKENDNELAPPMQNEMHQDTVTGENEDMVDPSPEFTDEGTAQVYNAYAEIKDALVKTDASGAQDAAENLVSLLEENPEEPGLLEPARKIAETEDVNQQREAFSALTAAMQPVLEGALASGEIYKQYCPMAFEGKGDYWFSSSEQIRNPYFGDIMLKCGRVEQTLN</sequence>
<dbReference type="Pfam" id="PF11827">
    <property type="entry name" value="DUF3347"/>
    <property type="match status" value="1"/>
</dbReference>
<dbReference type="PROSITE" id="PS51257">
    <property type="entry name" value="PROKAR_LIPOPROTEIN"/>
    <property type="match status" value="1"/>
</dbReference>
<proteinExistence type="predicted"/>
<feature type="domain" description="DUF3347" evidence="1">
    <location>
        <begin position="68"/>
        <end position="139"/>
    </location>
</feature>
<gene>
    <name evidence="2" type="ORF">RM541_07465</name>
</gene>
<keyword evidence="3" id="KW-1185">Reference proteome</keyword>
<evidence type="ECO:0000313" key="2">
    <source>
        <dbReference type="EMBL" id="MDT0686198.1"/>
    </source>
</evidence>